<dbReference type="EC" id="3.2.2.21" evidence="3"/>
<organism evidence="8 9">
    <name type="scientific">Brenneria roseae subsp. americana</name>
    <dbReference type="NCBI Taxonomy" id="1508507"/>
    <lineage>
        <taxon>Bacteria</taxon>
        <taxon>Pseudomonadati</taxon>
        <taxon>Pseudomonadota</taxon>
        <taxon>Gammaproteobacteria</taxon>
        <taxon>Enterobacterales</taxon>
        <taxon>Pectobacteriaceae</taxon>
        <taxon>Brenneria</taxon>
    </lineage>
</organism>
<evidence type="ECO:0000256" key="1">
    <source>
        <dbReference type="ARBA" id="ARBA00000086"/>
    </source>
</evidence>
<dbReference type="RefSeq" id="WP_109054497.1">
    <property type="nucleotide sequence ID" value="NZ_QDKJ01000008.1"/>
</dbReference>
<evidence type="ECO:0000256" key="3">
    <source>
        <dbReference type="ARBA" id="ARBA00012000"/>
    </source>
</evidence>
<dbReference type="CDD" id="cd00056">
    <property type="entry name" value="ENDO3c"/>
    <property type="match status" value="1"/>
</dbReference>
<evidence type="ECO:0000313" key="9">
    <source>
        <dbReference type="Proteomes" id="UP000245138"/>
    </source>
</evidence>
<evidence type="ECO:0000256" key="4">
    <source>
        <dbReference type="ARBA" id="ARBA00022763"/>
    </source>
</evidence>
<dbReference type="InterPro" id="IPR051912">
    <property type="entry name" value="Alkylbase_DNA_Glycosylase/TA"/>
</dbReference>
<keyword evidence="9" id="KW-1185">Reference proteome</keyword>
<name>A0A2U1TR89_9GAMM</name>
<dbReference type="Gene3D" id="1.10.1670.40">
    <property type="match status" value="1"/>
</dbReference>
<evidence type="ECO:0000313" key="8">
    <source>
        <dbReference type="EMBL" id="PWC11916.1"/>
    </source>
</evidence>
<comment type="similarity">
    <text evidence="2">Belongs to the alkylbase DNA glycosidase AlkA family.</text>
</comment>
<dbReference type="Pfam" id="PF00730">
    <property type="entry name" value="HhH-GPD"/>
    <property type="match status" value="1"/>
</dbReference>
<evidence type="ECO:0000259" key="7">
    <source>
        <dbReference type="SMART" id="SM00478"/>
    </source>
</evidence>
<keyword evidence="4" id="KW-0227">DNA damage</keyword>
<dbReference type="AlphaFoldDB" id="A0A2U1TR89"/>
<keyword evidence="5" id="KW-0234">DNA repair</keyword>
<dbReference type="InterPro" id="IPR003265">
    <property type="entry name" value="HhH-GPD_domain"/>
</dbReference>
<dbReference type="SMART" id="SM00478">
    <property type="entry name" value="ENDO3c"/>
    <property type="match status" value="1"/>
</dbReference>
<dbReference type="Proteomes" id="UP000245138">
    <property type="component" value="Unassembled WGS sequence"/>
</dbReference>
<dbReference type="PANTHER" id="PTHR43003">
    <property type="entry name" value="DNA-3-METHYLADENINE GLYCOSYLASE"/>
    <property type="match status" value="1"/>
</dbReference>
<dbReference type="FunFam" id="1.10.340.30:FF:000004">
    <property type="entry name" value="DNA-3-methyladenine glycosylase II"/>
    <property type="match status" value="1"/>
</dbReference>
<comment type="catalytic activity">
    <reaction evidence="1">
        <text>Hydrolysis of alkylated DNA, releasing 3-methyladenine, 3-methylguanine, 7-methylguanine and 7-methyladenine.</text>
        <dbReference type="EC" id="3.2.2.21"/>
    </reaction>
</comment>
<sequence>MTPNSQRDFDRKAITHLSTISERWASLISQVGACCHQTAPHREPYEALIRAVAHQQLTTRAGDSMVTKLINIHDGQFPSAEQMVACSTETLRQCGFSARKVETLHAISHGALSGLVPSLKQAAGMDDETLIRQLSSLKGIGRWTVEIFLIYSLERRDIMPLDDLGIRQGLRYVYNLQDMPARHALRELSEPCRPYRTIASWYLWRALELPAYQAFKLALRPSSPTVSAGGGLPTRPASRRGDDE</sequence>
<dbReference type="GO" id="GO:0006285">
    <property type="term" value="P:base-excision repair, AP site formation"/>
    <property type="evidence" value="ECO:0007669"/>
    <property type="project" value="TreeGrafter"/>
</dbReference>
<dbReference type="InterPro" id="IPR011257">
    <property type="entry name" value="DNA_glycosylase"/>
</dbReference>
<gene>
    <name evidence="8" type="ORF">B4923_11420</name>
</gene>
<dbReference type="SUPFAM" id="SSF48150">
    <property type="entry name" value="DNA-glycosylase"/>
    <property type="match status" value="1"/>
</dbReference>
<comment type="caution">
    <text evidence="8">The sequence shown here is derived from an EMBL/GenBank/DDBJ whole genome shotgun (WGS) entry which is preliminary data.</text>
</comment>
<dbReference type="OrthoDB" id="9811249at2"/>
<dbReference type="GO" id="GO:0043916">
    <property type="term" value="F:DNA-7-methylguanine glycosylase activity"/>
    <property type="evidence" value="ECO:0007669"/>
    <property type="project" value="TreeGrafter"/>
</dbReference>
<dbReference type="PANTHER" id="PTHR43003:SF5">
    <property type="entry name" value="DNA-3-METHYLADENINE GLYCOSYLASE"/>
    <property type="match status" value="1"/>
</dbReference>
<evidence type="ECO:0000256" key="2">
    <source>
        <dbReference type="ARBA" id="ARBA00010817"/>
    </source>
</evidence>
<accession>A0A2U1TR89</accession>
<dbReference type="EMBL" id="QDKJ01000008">
    <property type="protein sequence ID" value="PWC11916.1"/>
    <property type="molecule type" value="Genomic_DNA"/>
</dbReference>
<feature type="domain" description="HhH-GPD" evidence="7">
    <location>
        <begin position="53"/>
        <end position="208"/>
    </location>
</feature>
<evidence type="ECO:0000256" key="6">
    <source>
        <dbReference type="SAM" id="MobiDB-lite"/>
    </source>
</evidence>
<dbReference type="PROSITE" id="PS00516">
    <property type="entry name" value="ALKYLBASE_DNA_GLYCOS"/>
    <property type="match status" value="1"/>
</dbReference>
<dbReference type="GO" id="GO:0032131">
    <property type="term" value="F:alkylated DNA binding"/>
    <property type="evidence" value="ECO:0007669"/>
    <property type="project" value="TreeGrafter"/>
</dbReference>
<reference evidence="8 9" key="1">
    <citation type="submission" date="2018-04" db="EMBL/GenBank/DDBJ databases">
        <title>Brenneria corticis sp.nov.</title>
        <authorList>
            <person name="Li Y."/>
        </authorList>
    </citation>
    <scope>NUCLEOTIDE SEQUENCE [LARGE SCALE GENOMIC DNA]</scope>
    <source>
        <strain evidence="8 9">LMG 27715</strain>
    </source>
</reference>
<dbReference type="Gene3D" id="1.10.340.30">
    <property type="entry name" value="Hypothetical protein, domain 2"/>
    <property type="match status" value="1"/>
</dbReference>
<evidence type="ECO:0000256" key="5">
    <source>
        <dbReference type="ARBA" id="ARBA00023204"/>
    </source>
</evidence>
<dbReference type="GO" id="GO:0032993">
    <property type="term" value="C:protein-DNA complex"/>
    <property type="evidence" value="ECO:0007669"/>
    <property type="project" value="TreeGrafter"/>
</dbReference>
<proteinExistence type="inferred from homology"/>
<dbReference type="GO" id="GO:0006307">
    <property type="term" value="P:DNA alkylation repair"/>
    <property type="evidence" value="ECO:0007669"/>
    <property type="project" value="TreeGrafter"/>
</dbReference>
<dbReference type="InterPro" id="IPR000035">
    <property type="entry name" value="Alkylbase_DNA_glycsylse_CS"/>
</dbReference>
<feature type="region of interest" description="Disordered" evidence="6">
    <location>
        <begin position="223"/>
        <end position="244"/>
    </location>
</feature>
<dbReference type="GO" id="GO:0008725">
    <property type="term" value="F:DNA-3-methyladenine glycosylase activity"/>
    <property type="evidence" value="ECO:0007669"/>
    <property type="project" value="TreeGrafter"/>
</dbReference>
<protein>
    <recommendedName>
        <fullName evidence="3">DNA-3-methyladenine glycosylase II</fullName>
        <ecNumber evidence="3">3.2.2.21</ecNumber>
    </recommendedName>
</protein>